<evidence type="ECO:0000256" key="1">
    <source>
        <dbReference type="SAM" id="MobiDB-lite"/>
    </source>
</evidence>
<accession>A0A918FZK9</accession>
<name>A0A918FZK9_9ACTN</name>
<gene>
    <name evidence="2" type="ORF">GCM10010269_47880</name>
</gene>
<dbReference type="AlphaFoldDB" id="A0A918FZK9"/>
<organism evidence="2 3">
    <name type="scientific">Streptomyces humidus</name>
    <dbReference type="NCBI Taxonomy" id="52259"/>
    <lineage>
        <taxon>Bacteria</taxon>
        <taxon>Bacillati</taxon>
        <taxon>Actinomycetota</taxon>
        <taxon>Actinomycetes</taxon>
        <taxon>Kitasatosporales</taxon>
        <taxon>Streptomycetaceae</taxon>
        <taxon>Streptomyces</taxon>
    </lineage>
</organism>
<keyword evidence="3" id="KW-1185">Reference proteome</keyword>
<evidence type="ECO:0000313" key="3">
    <source>
        <dbReference type="Proteomes" id="UP000606194"/>
    </source>
</evidence>
<dbReference type="EMBL" id="BMTL01000020">
    <property type="protein sequence ID" value="GGS03393.1"/>
    <property type="molecule type" value="Genomic_DNA"/>
</dbReference>
<feature type="compositionally biased region" description="Basic and acidic residues" evidence="1">
    <location>
        <begin position="110"/>
        <end position="128"/>
    </location>
</feature>
<dbReference type="RefSeq" id="WP_190151345.1">
    <property type="nucleotide sequence ID" value="NZ_BMTL01000020.1"/>
</dbReference>
<evidence type="ECO:0000313" key="2">
    <source>
        <dbReference type="EMBL" id="GGS03393.1"/>
    </source>
</evidence>
<reference evidence="2" key="2">
    <citation type="submission" date="2020-09" db="EMBL/GenBank/DDBJ databases">
        <authorList>
            <person name="Sun Q."/>
            <person name="Ohkuma M."/>
        </authorList>
    </citation>
    <scope>NUCLEOTIDE SEQUENCE</scope>
    <source>
        <strain evidence="2">JCM 4386</strain>
    </source>
</reference>
<reference evidence="2" key="1">
    <citation type="journal article" date="2014" name="Int. J. Syst. Evol. Microbiol.">
        <title>Complete genome sequence of Corynebacterium casei LMG S-19264T (=DSM 44701T), isolated from a smear-ripened cheese.</title>
        <authorList>
            <consortium name="US DOE Joint Genome Institute (JGI-PGF)"/>
            <person name="Walter F."/>
            <person name="Albersmeier A."/>
            <person name="Kalinowski J."/>
            <person name="Ruckert C."/>
        </authorList>
    </citation>
    <scope>NUCLEOTIDE SEQUENCE</scope>
    <source>
        <strain evidence="2">JCM 4386</strain>
    </source>
</reference>
<comment type="caution">
    <text evidence="2">The sequence shown here is derived from an EMBL/GenBank/DDBJ whole genome shotgun (WGS) entry which is preliminary data.</text>
</comment>
<feature type="region of interest" description="Disordered" evidence="1">
    <location>
        <begin position="99"/>
        <end position="152"/>
    </location>
</feature>
<dbReference type="Proteomes" id="UP000606194">
    <property type="component" value="Unassembled WGS sequence"/>
</dbReference>
<protein>
    <submittedName>
        <fullName evidence="2">Uncharacterized protein</fullName>
    </submittedName>
</protein>
<proteinExistence type="predicted"/>
<sequence length="152" mass="16413">MTHPTAYRRKARLIDHAAPPTPQEWLEHDARYFEDITAEIGRRAAGGDPAAAPWASPLYFDATARAQSVTERALLALRHLSGEAVARLVLLGRVLHGERARPDAAPAAERQPESDRGGQEGRVRRKEGSTSPPARGGRPIVTQLDGTEALAG</sequence>